<dbReference type="InterPro" id="IPR046341">
    <property type="entry name" value="SET_dom_sf"/>
</dbReference>
<accession>A0A178IF97</accession>
<comment type="subcellular location">
    <subcellularLocation>
        <location evidence="1">Chromosome</location>
    </subcellularLocation>
</comment>
<keyword evidence="3" id="KW-0489">Methyltransferase</keyword>
<dbReference type="InterPro" id="IPR001214">
    <property type="entry name" value="SET_dom"/>
</dbReference>
<evidence type="ECO:0000259" key="6">
    <source>
        <dbReference type="PROSITE" id="PS50280"/>
    </source>
</evidence>
<reference evidence="8 9" key="1">
    <citation type="submission" date="2016-01" db="EMBL/GenBank/DDBJ databases">
        <title>High potential of lignocellulose degradation of a new Verrucomicrobia species.</title>
        <authorList>
            <person name="Wang Y."/>
            <person name="Shi Y."/>
            <person name="Qiu Z."/>
            <person name="Liu S."/>
            <person name="Yang H."/>
        </authorList>
    </citation>
    <scope>NUCLEOTIDE SEQUENCE [LARGE SCALE GENOMIC DNA]</scope>
    <source>
        <strain evidence="8 9">TSB47</strain>
    </source>
</reference>
<dbReference type="STRING" id="1184151.AW736_15805"/>
<evidence type="ECO:0000256" key="4">
    <source>
        <dbReference type="ARBA" id="ARBA00022679"/>
    </source>
</evidence>
<evidence type="ECO:0008006" key="10">
    <source>
        <dbReference type="Google" id="ProtNLM"/>
    </source>
</evidence>
<evidence type="ECO:0000259" key="7">
    <source>
        <dbReference type="PROSITE" id="PS50868"/>
    </source>
</evidence>
<keyword evidence="9" id="KW-1185">Reference proteome</keyword>
<gene>
    <name evidence="8" type="ORF">AW736_15805</name>
</gene>
<dbReference type="EMBL" id="LRRQ01000125">
    <property type="protein sequence ID" value="OAM88693.1"/>
    <property type="molecule type" value="Genomic_DNA"/>
</dbReference>
<organism evidence="8 9">
    <name type="scientific">Termitidicoccus mucosus</name>
    <dbReference type="NCBI Taxonomy" id="1184151"/>
    <lineage>
        <taxon>Bacteria</taxon>
        <taxon>Pseudomonadati</taxon>
        <taxon>Verrucomicrobiota</taxon>
        <taxon>Opitutia</taxon>
        <taxon>Opitutales</taxon>
        <taxon>Opitutaceae</taxon>
        <taxon>Termitidicoccus</taxon>
    </lineage>
</organism>
<evidence type="ECO:0000256" key="2">
    <source>
        <dbReference type="ARBA" id="ARBA00022454"/>
    </source>
</evidence>
<dbReference type="Pfam" id="PF00856">
    <property type="entry name" value="SET"/>
    <property type="match status" value="1"/>
</dbReference>
<dbReference type="InterPro" id="IPR050777">
    <property type="entry name" value="SET2_Histone-Lys_MeTrsfase"/>
</dbReference>
<dbReference type="SUPFAM" id="SSF82199">
    <property type="entry name" value="SET domain"/>
    <property type="match status" value="1"/>
</dbReference>
<evidence type="ECO:0000256" key="1">
    <source>
        <dbReference type="ARBA" id="ARBA00004286"/>
    </source>
</evidence>
<feature type="domain" description="SET" evidence="6">
    <location>
        <begin position="19"/>
        <end position="136"/>
    </location>
</feature>
<proteinExistence type="predicted"/>
<name>A0A178IF97_9BACT</name>
<sequence length="178" mass="20238">MSASSLRKTKVKTASASNKWIRQAGSAIHGRGVYARRAIPAGERIAEYTGERITKAEALRRDEARLARLRRGGDGSVYVFELNKRHDLDGRLSRNIVRFINHSCAPNCETAVVRGHVWISALRDIAGGEELTYDYGFPYSEWRNHPCCCGAPDCVGFIVNKAQRWRVRRILKRERKRP</sequence>
<dbReference type="PANTHER" id="PTHR22884">
    <property type="entry name" value="SET DOMAIN PROTEINS"/>
    <property type="match status" value="1"/>
</dbReference>
<evidence type="ECO:0000256" key="5">
    <source>
        <dbReference type="ARBA" id="ARBA00022691"/>
    </source>
</evidence>
<dbReference type="GO" id="GO:0008168">
    <property type="term" value="F:methyltransferase activity"/>
    <property type="evidence" value="ECO:0007669"/>
    <property type="project" value="UniProtKB-KW"/>
</dbReference>
<evidence type="ECO:0000313" key="8">
    <source>
        <dbReference type="EMBL" id="OAM88693.1"/>
    </source>
</evidence>
<comment type="caution">
    <text evidence="8">The sequence shown here is derived from an EMBL/GenBank/DDBJ whole genome shotgun (WGS) entry which is preliminary data.</text>
</comment>
<dbReference type="RefSeq" id="WP_334319456.1">
    <property type="nucleotide sequence ID" value="NZ_CP109796.1"/>
</dbReference>
<dbReference type="PROSITE" id="PS50280">
    <property type="entry name" value="SET"/>
    <property type="match status" value="1"/>
</dbReference>
<dbReference type="AlphaFoldDB" id="A0A178IF97"/>
<dbReference type="PROSITE" id="PS50868">
    <property type="entry name" value="POST_SET"/>
    <property type="match status" value="1"/>
</dbReference>
<keyword evidence="4" id="KW-0808">Transferase</keyword>
<keyword evidence="5" id="KW-0949">S-adenosyl-L-methionine</keyword>
<dbReference type="Proteomes" id="UP000078486">
    <property type="component" value="Unassembled WGS sequence"/>
</dbReference>
<evidence type="ECO:0000256" key="3">
    <source>
        <dbReference type="ARBA" id="ARBA00022603"/>
    </source>
</evidence>
<dbReference type="GO" id="GO:0005694">
    <property type="term" value="C:chromosome"/>
    <property type="evidence" value="ECO:0007669"/>
    <property type="project" value="UniProtKB-SubCell"/>
</dbReference>
<feature type="domain" description="Post-SET" evidence="7">
    <location>
        <begin position="143"/>
        <end position="159"/>
    </location>
</feature>
<dbReference type="SMART" id="SM00317">
    <property type="entry name" value="SET"/>
    <property type="match status" value="1"/>
</dbReference>
<protein>
    <recommendedName>
        <fullName evidence="10">SET domain-containing protein-lysine N-methyltransferase</fullName>
    </recommendedName>
</protein>
<dbReference type="Gene3D" id="2.170.270.10">
    <property type="entry name" value="SET domain"/>
    <property type="match status" value="1"/>
</dbReference>
<evidence type="ECO:0000313" key="9">
    <source>
        <dbReference type="Proteomes" id="UP000078486"/>
    </source>
</evidence>
<keyword evidence="2" id="KW-0158">Chromosome</keyword>
<dbReference type="InterPro" id="IPR003616">
    <property type="entry name" value="Post-SET_dom"/>
</dbReference>
<dbReference type="GO" id="GO:0032259">
    <property type="term" value="P:methylation"/>
    <property type="evidence" value="ECO:0007669"/>
    <property type="project" value="UniProtKB-KW"/>
</dbReference>